<dbReference type="CDD" id="cd01949">
    <property type="entry name" value="GGDEF"/>
    <property type="match status" value="1"/>
</dbReference>
<feature type="transmembrane region" description="Helical" evidence="7">
    <location>
        <begin position="12"/>
        <end position="29"/>
    </location>
</feature>
<dbReference type="InterPro" id="IPR006189">
    <property type="entry name" value="CHASE_dom"/>
</dbReference>
<name>A0A1K1WZ64_9GAMM</name>
<evidence type="ECO:0000313" key="14">
    <source>
        <dbReference type="Proteomes" id="UP000182350"/>
    </source>
</evidence>
<dbReference type="EMBL" id="FPJW01000005">
    <property type="protein sequence ID" value="SFX42674.1"/>
    <property type="molecule type" value="Genomic_DNA"/>
</dbReference>
<dbReference type="SUPFAM" id="SSF55073">
    <property type="entry name" value="Nucleotide cyclase"/>
    <property type="match status" value="1"/>
</dbReference>
<feature type="domain" description="GGDEF" evidence="12">
    <location>
        <begin position="512"/>
        <end position="646"/>
    </location>
</feature>
<dbReference type="SMART" id="SM00267">
    <property type="entry name" value="GGDEF"/>
    <property type="match status" value="1"/>
</dbReference>
<dbReference type="PROSITE" id="PS50839">
    <property type="entry name" value="CHASE"/>
    <property type="match status" value="1"/>
</dbReference>
<dbReference type="PANTHER" id="PTHR44757">
    <property type="entry name" value="DIGUANYLATE CYCLASE DGCP"/>
    <property type="match status" value="1"/>
</dbReference>
<dbReference type="SUPFAM" id="SSF141868">
    <property type="entry name" value="EAL domain-like"/>
    <property type="match status" value="1"/>
</dbReference>
<dbReference type="Gene3D" id="3.30.450.20">
    <property type="entry name" value="PAS domain"/>
    <property type="match status" value="1"/>
</dbReference>
<dbReference type="CDD" id="cd00130">
    <property type="entry name" value="PAS"/>
    <property type="match status" value="1"/>
</dbReference>
<dbReference type="Pfam" id="PF08448">
    <property type="entry name" value="PAS_4"/>
    <property type="match status" value="1"/>
</dbReference>
<keyword evidence="3 7" id="KW-0812">Transmembrane</keyword>
<dbReference type="InterPro" id="IPR001633">
    <property type="entry name" value="EAL_dom"/>
</dbReference>
<dbReference type="SMART" id="SM00091">
    <property type="entry name" value="PAS"/>
    <property type="match status" value="1"/>
</dbReference>
<dbReference type="InterPro" id="IPR025991">
    <property type="entry name" value="Chemoreceptor_zinc-bind_dom"/>
</dbReference>
<dbReference type="InterPro" id="IPR042240">
    <property type="entry name" value="CHASE_sf"/>
</dbReference>
<dbReference type="PROSITE" id="PS50113">
    <property type="entry name" value="PAC"/>
    <property type="match status" value="1"/>
</dbReference>
<dbReference type="NCBIfam" id="TIGR00254">
    <property type="entry name" value="GGDEF"/>
    <property type="match status" value="1"/>
</dbReference>
<dbReference type="Pfam" id="PF00990">
    <property type="entry name" value="GGDEF"/>
    <property type="match status" value="1"/>
</dbReference>
<feature type="domain" description="CHASE" evidence="10">
    <location>
        <begin position="137"/>
        <end position="294"/>
    </location>
</feature>
<comment type="subcellular location">
    <subcellularLocation>
        <location evidence="2">Membrane</location>
    </subcellularLocation>
</comment>
<evidence type="ECO:0000313" key="13">
    <source>
        <dbReference type="EMBL" id="SFX42674.1"/>
    </source>
</evidence>
<dbReference type="PROSITE" id="PS50112">
    <property type="entry name" value="PAS"/>
    <property type="match status" value="1"/>
</dbReference>
<gene>
    <name evidence="13" type="ORF">SAMN02745752_01616</name>
</gene>
<reference evidence="13 14" key="1">
    <citation type="submission" date="2016-11" db="EMBL/GenBank/DDBJ databases">
        <authorList>
            <person name="Jaros S."/>
            <person name="Januszkiewicz K."/>
            <person name="Wedrychowicz H."/>
        </authorList>
    </citation>
    <scope>NUCLEOTIDE SEQUENCE [LARGE SCALE GENOMIC DNA]</scope>
    <source>
        <strain evidence="13 14">DSM 21637</strain>
    </source>
</reference>
<dbReference type="NCBIfam" id="TIGR00229">
    <property type="entry name" value="sensory_box"/>
    <property type="match status" value="1"/>
</dbReference>
<dbReference type="Gene3D" id="3.20.20.450">
    <property type="entry name" value="EAL domain"/>
    <property type="match status" value="1"/>
</dbReference>
<evidence type="ECO:0000259" key="11">
    <source>
        <dbReference type="PROSITE" id="PS50883"/>
    </source>
</evidence>
<dbReference type="InterPro" id="IPR000700">
    <property type="entry name" value="PAS-assoc_C"/>
</dbReference>
<feature type="coiled-coil region" evidence="6">
    <location>
        <begin position="330"/>
        <end position="361"/>
    </location>
</feature>
<dbReference type="InterPro" id="IPR029787">
    <property type="entry name" value="Nucleotide_cyclase"/>
</dbReference>
<dbReference type="GO" id="GO:0003824">
    <property type="term" value="F:catalytic activity"/>
    <property type="evidence" value="ECO:0007669"/>
    <property type="project" value="UniProtKB-ARBA"/>
</dbReference>
<evidence type="ECO:0000256" key="6">
    <source>
        <dbReference type="SAM" id="Coils"/>
    </source>
</evidence>
<protein>
    <submittedName>
        <fullName evidence="13">PAS domain S-box-containing protein/diguanylate cyclase (GGDEF) domain-containing protein</fullName>
    </submittedName>
</protein>
<dbReference type="Proteomes" id="UP000182350">
    <property type="component" value="Unassembled WGS sequence"/>
</dbReference>
<evidence type="ECO:0000256" key="3">
    <source>
        <dbReference type="ARBA" id="ARBA00022692"/>
    </source>
</evidence>
<dbReference type="InterPro" id="IPR035919">
    <property type="entry name" value="EAL_sf"/>
</dbReference>
<evidence type="ECO:0000256" key="4">
    <source>
        <dbReference type="ARBA" id="ARBA00022989"/>
    </source>
</evidence>
<evidence type="ECO:0000256" key="5">
    <source>
        <dbReference type="ARBA" id="ARBA00023136"/>
    </source>
</evidence>
<keyword evidence="5 7" id="KW-0472">Membrane</keyword>
<evidence type="ECO:0000256" key="2">
    <source>
        <dbReference type="ARBA" id="ARBA00004370"/>
    </source>
</evidence>
<dbReference type="Pfam" id="PF00563">
    <property type="entry name" value="EAL"/>
    <property type="match status" value="1"/>
</dbReference>
<dbReference type="Gene3D" id="1.20.120.30">
    <property type="entry name" value="Aspartate receptor, ligand-binding domain"/>
    <property type="match status" value="1"/>
</dbReference>
<dbReference type="GO" id="GO:0007165">
    <property type="term" value="P:signal transduction"/>
    <property type="evidence" value="ECO:0007669"/>
    <property type="project" value="UniProtKB-ARBA"/>
</dbReference>
<proteinExistence type="predicted"/>
<feature type="domain" description="EAL" evidence="11">
    <location>
        <begin position="655"/>
        <end position="909"/>
    </location>
</feature>
<evidence type="ECO:0000256" key="1">
    <source>
        <dbReference type="ARBA" id="ARBA00001946"/>
    </source>
</evidence>
<comment type="cofactor">
    <cofactor evidence="1">
        <name>Mg(2+)</name>
        <dbReference type="ChEBI" id="CHEBI:18420"/>
    </cofactor>
</comment>
<dbReference type="STRING" id="1122209.SAMN02745752_01616"/>
<accession>A0A1K1WZ64</accession>
<dbReference type="PROSITE" id="PS50887">
    <property type="entry name" value="GGDEF"/>
    <property type="match status" value="1"/>
</dbReference>
<evidence type="ECO:0000256" key="7">
    <source>
        <dbReference type="SAM" id="Phobius"/>
    </source>
</evidence>
<dbReference type="InterPro" id="IPR035965">
    <property type="entry name" value="PAS-like_dom_sf"/>
</dbReference>
<dbReference type="GO" id="GO:0016020">
    <property type="term" value="C:membrane"/>
    <property type="evidence" value="ECO:0007669"/>
    <property type="project" value="UniProtKB-SubCell"/>
</dbReference>
<dbReference type="OrthoDB" id="9176779at2"/>
<evidence type="ECO:0000259" key="8">
    <source>
        <dbReference type="PROSITE" id="PS50112"/>
    </source>
</evidence>
<dbReference type="CDD" id="cd01948">
    <property type="entry name" value="EAL"/>
    <property type="match status" value="1"/>
</dbReference>
<dbReference type="InterPro" id="IPR043128">
    <property type="entry name" value="Rev_trsase/Diguanyl_cyclase"/>
</dbReference>
<dbReference type="RefSeq" id="WP_072325854.1">
    <property type="nucleotide sequence ID" value="NZ_FPJW01000005.1"/>
</dbReference>
<feature type="domain" description="PAS" evidence="8">
    <location>
        <begin position="354"/>
        <end position="424"/>
    </location>
</feature>
<dbReference type="SMART" id="SM01079">
    <property type="entry name" value="CHASE"/>
    <property type="match status" value="1"/>
</dbReference>
<dbReference type="Gene3D" id="3.30.450.350">
    <property type="entry name" value="CHASE domain"/>
    <property type="match status" value="1"/>
</dbReference>
<dbReference type="Gene3D" id="3.30.70.270">
    <property type="match status" value="1"/>
</dbReference>
<feature type="transmembrane region" description="Helical" evidence="7">
    <location>
        <begin position="307"/>
        <end position="330"/>
    </location>
</feature>
<dbReference type="SUPFAM" id="SSF55785">
    <property type="entry name" value="PYP-like sensor domain (PAS domain)"/>
    <property type="match status" value="1"/>
</dbReference>
<evidence type="ECO:0000259" key="10">
    <source>
        <dbReference type="PROSITE" id="PS50839"/>
    </source>
</evidence>
<keyword evidence="4 7" id="KW-1133">Transmembrane helix</keyword>
<sequence length="1031" mass="116568">MSIAAQFRANHLPWLILLVGGLLSLWLASEVRNKQEKDAVERFSFAADQVTQRLEERLDAYALVLRGGAGLFDASMEVTRDEWQIYADKMRVSKTVANIHGIGFAERIPAVALDEHLQRIREEGFADYHIWPAGERPFYTTTLFIEPFERRNRRSMGYDMWTDSVRREAMIRARDTGMAALSGKVQLVAEEGDQVQTATLMFVPVYQQEVPVATPEQRQQALIGWTFSPYRMDELMQGILSGWERLDVQALGLHLYDGDQPLEHQRLFSSHQANGSLFYQQRLLEFNGRQWLLVFDHFNPASGVSYLSAWVTLTGGLILTGLVFWLLRLLQNIQVNARKLADQLTREIRQHYEESRRFRKALDYVSSYIYMKDTKGGYTYANQITLDLFGVTQESLKGTADTDYFPPATVRHLQQIDRRVLQGEQSSEEVEIPFADGRVRHYLEIKTPIHDDSDPDKVIGLLGISTDITEMKEHERQLEHVAHYDALTNLPNRVLLADRLSQAMVQAQRRGQRVAVVYLDLDGFKAINDCHGHAVGDEILMTLAGRMKDALREGDTLSRLGGDEFVAVLLDLPDTETATPLLQRLLAAASRPVMLGSEALAVTASLGVTFYPQSETLEAEQLLRQADQAMYQAKLAGKGRYHLFDAEEDRSVRSHHESLERIQVALRCQEFVLHYQPKVNMRTGAVIGVEALVRWQHPQRGLLPPSAFLPVIEEHPLALQLGEWVIGAALFQMTEWQSHGLTLPVSINVGARQLRQGELPLRLQGMLARYPAINPSQLELEILETSALGDLAQVAEILEACRKLGVGISLDDFGTGYSSLTYLKRLPAGMVKVDQSFIRDVLDNPEDLAILNGVMSLAAAFGRQVIAEGVETEAHGDMLLRIGCELAQGYGIARPMAADLIPAWVSNWQPSPHWRSLKRVSQPDLPLVYAALEHRAWVQNLLDSLETGRLQDRPPLDENECRFGRWLQESGWGQRSDLQSVNELHQQIHQLAHAIYRLQDAGHFSDVPSLVEELLQLRDRLLEQLELLQQH</sequence>
<dbReference type="Pfam" id="PF03924">
    <property type="entry name" value="CHASE"/>
    <property type="match status" value="1"/>
</dbReference>
<dbReference type="PROSITE" id="PS50883">
    <property type="entry name" value="EAL"/>
    <property type="match status" value="1"/>
</dbReference>
<dbReference type="AlphaFoldDB" id="A0A1K1WZ64"/>
<dbReference type="InterPro" id="IPR000014">
    <property type="entry name" value="PAS"/>
</dbReference>
<dbReference type="InterPro" id="IPR013656">
    <property type="entry name" value="PAS_4"/>
</dbReference>
<feature type="domain" description="PAC" evidence="9">
    <location>
        <begin position="426"/>
        <end position="480"/>
    </location>
</feature>
<dbReference type="Pfam" id="PF13682">
    <property type="entry name" value="CZB"/>
    <property type="match status" value="1"/>
</dbReference>
<organism evidence="13 14">
    <name type="scientific">Marinospirillum alkaliphilum DSM 21637</name>
    <dbReference type="NCBI Taxonomy" id="1122209"/>
    <lineage>
        <taxon>Bacteria</taxon>
        <taxon>Pseudomonadati</taxon>
        <taxon>Pseudomonadota</taxon>
        <taxon>Gammaproteobacteria</taxon>
        <taxon>Oceanospirillales</taxon>
        <taxon>Oceanospirillaceae</taxon>
        <taxon>Marinospirillum</taxon>
    </lineage>
</organism>
<keyword evidence="6" id="KW-0175">Coiled coil</keyword>
<keyword evidence="14" id="KW-1185">Reference proteome</keyword>
<dbReference type="SMART" id="SM00052">
    <property type="entry name" value="EAL"/>
    <property type="match status" value="1"/>
</dbReference>
<evidence type="ECO:0000259" key="9">
    <source>
        <dbReference type="PROSITE" id="PS50113"/>
    </source>
</evidence>
<dbReference type="InterPro" id="IPR000160">
    <property type="entry name" value="GGDEF_dom"/>
</dbReference>
<dbReference type="InterPro" id="IPR052155">
    <property type="entry name" value="Biofilm_reg_signaling"/>
</dbReference>
<dbReference type="PANTHER" id="PTHR44757:SF2">
    <property type="entry name" value="BIOFILM ARCHITECTURE MAINTENANCE PROTEIN MBAA"/>
    <property type="match status" value="1"/>
</dbReference>
<evidence type="ECO:0000259" key="12">
    <source>
        <dbReference type="PROSITE" id="PS50887"/>
    </source>
</evidence>
<dbReference type="FunFam" id="3.30.70.270:FF:000001">
    <property type="entry name" value="Diguanylate cyclase domain protein"/>
    <property type="match status" value="1"/>
</dbReference>